<organism evidence="9 10">
    <name type="scientific">Lonepinella koalarum</name>
    <dbReference type="NCBI Taxonomy" id="53417"/>
    <lineage>
        <taxon>Bacteria</taxon>
        <taxon>Pseudomonadati</taxon>
        <taxon>Pseudomonadota</taxon>
        <taxon>Gammaproteobacteria</taxon>
        <taxon>Pasteurellales</taxon>
        <taxon>Pasteurellaceae</taxon>
        <taxon>Lonepinella</taxon>
    </lineage>
</organism>
<dbReference type="PROSITE" id="PS00092">
    <property type="entry name" value="N6_MTASE"/>
    <property type="match status" value="1"/>
</dbReference>
<dbReference type="EC" id="2.1.1.171" evidence="3 8"/>
<evidence type="ECO:0000256" key="4">
    <source>
        <dbReference type="ARBA" id="ARBA00013682"/>
    </source>
</evidence>
<dbReference type="CDD" id="cd02440">
    <property type="entry name" value="AdoMet_MTases"/>
    <property type="match status" value="1"/>
</dbReference>
<keyword evidence="6 8" id="KW-0808">Transferase</keyword>
<evidence type="ECO:0000256" key="2">
    <source>
        <dbReference type="ARBA" id="ARBA00005269"/>
    </source>
</evidence>
<evidence type="ECO:0000256" key="5">
    <source>
        <dbReference type="ARBA" id="ARBA00022603"/>
    </source>
</evidence>
<dbReference type="InterPro" id="IPR029063">
    <property type="entry name" value="SAM-dependent_MTases_sf"/>
</dbReference>
<dbReference type="AlphaFoldDB" id="A0A4R1L030"/>
<accession>A0A4R1L030</accession>
<dbReference type="SUPFAM" id="SSF53335">
    <property type="entry name" value="S-adenosyl-L-methionine-dependent methyltransferases"/>
    <property type="match status" value="1"/>
</dbReference>
<dbReference type="GO" id="GO:0052913">
    <property type="term" value="F:16S rRNA (guanine(966)-N(2))-methyltransferase activity"/>
    <property type="evidence" value="ECO:0007669"/>
    <property type="project" value="UniProtKB-EC"/>
</dbReference>
<dbReference type="PANTHER" id="PTHR43542:SF1">
    <property type="entry name" value="METHYLTRANSFERASE"/>
    <property type="match status" value="1"/>
</dbReference>
<keyword evidence="5 8" id="KW-0489">Methyltransferase</keyword>
<protein>
    <recommendedName>
        <fullName evidence="4 8">Ribosomal RNA small subunit methyltransferase D</fullName>
        <ecNumber evidence="3 8">2.1.1.171</ecNumber>
    </recommendedName>
</protein>
<dbReference type="GO" id="GO:0003676">
    <property type="term" value="F:nucleic acid binding"/>
    <property type="evidence" value="ECO:0007669"/>
    <property type="project" value="InterPro"/>
</dbReference>
<gene>
    <name evidence="9" type="ORF">EV692_0190</name>
</gene>
<keyword evidence="8" id="KW-0949">S-adenosyl-L-methionine</keyword>
<name>A0A4R1L030_9PAST</name>
<dbReference type="InterPro" id="IPR002052">
    <property type="entry name" value="DNA_methylase_N6_adenine_CS"/>
</dbReference>
<dbReference type="NCBIfam" id="TIGR00095">
    <property type="entry name" value="16S rRNA (guanine(966)-N(2))-methyltransferase RsmD"/>
    <property type="match status" value="1"/>
</dbReference>
<evidence type="ECO:0000256" key="6">
    <source>
        <dbReference type="ARBA" id="ARBA00022679"/>
    </source>
</evidence>
<evidence type="ECO:0000256" key="3">
    <source>
        <dbReference type="ARBA" id="ARBA00012141"/>
    </source>
</evidence>
<reference evidence="9 10" key="1">
    <citation type="submission" date="2019-03" db="EMBL/GenBank/DDBJ databases">
        <title>Genomic Encyclopedia of Type Strains, Phase IV (KMG-IV): sequencing the most valuable type-strain genomes for metagenomic binning, comparative biology and taxonomic classification.</title>
        <authorList>
            <person name="Goeker M."/>
        </authorList>
    </citation>
    <scope>NUCLEOTIDE SEQUENCE [LARGE SCALE GENOMIC DNA]</scope>
    <source>
        <strain evidence="9 10">DSM 10053</strain>
    </source>
</reference>
<dbReference type="InterPro" id="IPR004398">
    <property type="entry name" value="RNA_MeTrfase_RsmD"/>
</dbReference>
<dbReference type="Pfam" id="PF03602">
    <property type="entry name" value="Cons_hypoth95"/>
    <property type="match status" value="1"/>
</dbReference>
<evidence type="ECO:0000313" key="10">
    <source>
        <dbReference type="Proteomes" id="UP000295496"/>
    </source>
</evidence>
<comment type="caution">
    <text evidence="9">The sequence shown here is derived from an EMBL/GenBank/DDBJ whole genome shotgun (WGS) entry which is preliminary data.</text>
</comment>
<dbReference type="Proteomes" id="UP000295496">
    <property type="component" value="Unassembled WGS sequence"/>
</dbReference>
<evidence type="ECO:0000313" key="9">
    <source>
        <dbReference type="EMBL" id="TCK71134.1"/>
    </source>
</evidence>
<comment type="similarity">
    <text evidence="2 8">Belongs to the methyltransferase superfamily. RsmD family.</text>
</comment>
<dbReference type="EMBL" id="SMGJ01000001">
    <property type="protein sequence ID" value="TCK71134.1"/>
    <property type="molecule type" value="Genomic_DNA"/>
</dbReference>
<evidence type="ECO:0000256" key="8">
    <source>
        <dbReference type="PIRNR" id="PIRNR004553"/>
    </source>
</evidence>
<dbReference type="PANTHER" id="PTHR43542">
    <property type="entry name" value="METHYLTRANSFERASE"/>
    <property type="match status" value="1"/>
</dbReference>
<keyword evidence="10" id="KW-1185">Reference proteome</keyword>
<dbReference type="PIRSF" id="PIRSF004553">
    <property type="entry name" value="CHP00095"/>
    <property type="match status" value="1"/>
</dbReference>
<sequence length="213" mass="24551">MLGNSHSLSFFIYICMKKYTKPTSQQTKGEVRIIAGRWRGRKLPVLNSQGLRPTGDRVKETLFNWLMPYIEDSCCLDCFAGSGSLGFESLSRGAKQVTFVELDKTVINQLKQNLISLKCDEKQADVINQNSLEWLKKAQKTPRFDVIFLDPPFHFGLVEQTIALLAQNNWLEQDALIYIETEKDKPLNIPENWVLLKQKITGQVCYRLYQKMN</sequence>
<comment type="function">
    <text evidence="1 8">Specifically methylates the guanine in position 966 of 16S rRNA in the assembled 30S particle.</text>
</comment>
<dbReference type="Gene3D" id="3.40.50.150">
    <property type="entry name" value="Vaccinia Virus protein VP39"/>
    <property type="match status" value="1"/>
</dbReference>
<proteinExistence type="inferred from homology"/>
<keyword evidence="8" id="KW-0698">rRNA processing</keyword>
<evidence type="ECO:0000256" key="1">
    <source>
        <dbReference type="ARBA" id="ARBA00002649"/>
    </source>
</evidence>
<comment type="catalytic activity">
    <reaction evidence="7 8">
        <text>guanosine(966) in 16S rRNA + S-adenosyl-L-methionine = N(2)-methylguanosine(966) in 16S rRNA + S-adenosyl-L-homocysteine + H(+)</text>
        <dbReference type="Rhea" id="RHEA:23548"/>
        <dbReference type="Rhea" id="RHEA-COMP:10211"/>
        <dbReference type="Rhea" id="RHEA-COMP:10212"/>
        <dbReference type="ChEBI" id="CHEBI:15378"/>
        <dbReference type="ChEBI" id="CHEBI:57856"/>
        <dbReference type="ChEBI" id="CHEBI:59789"/>
        <dbReference type="ChEBI" id="CHEBI:74269"/>
        <dbReference type="ChEBI" id="CHEBI:74481"/>
        <dbReference type="EC" id="2.1.1.171"/>
    </reaction>
</comment>
<evidence type="ECO:0000256" key="7">
    <source>
        <dbReference type="ARBA" id="ARBA00048326"/>
    </source>
</evidence>